<dbReference type="Gene3D" id="3.30.450.180">
    <property type="match status" value="1"/>
</dbReference>
<organism evidence="2 3">
    <name type="scientific">Streptomyces odorifer</name>
    <dbReference type="NCBI Taxonomy" id="53450"/>
    <lineage>
        <taxon>Bacteria</taxon>
        <taxon>Bacillati</taxon>
        <taxon>Actinomycetota</taxon>
        <taxon>Actinomycetes</taxon>
        <taxon>Kitasatosporales</taxon>
        <taxon>Streptomycetaceae</taxon>
        <taxon>Streptomyces</taxon>
        <taxon>Streptomyces albidoflavus group</taxon>
    </lineage>
</organism>
<dbReference type="EMBL" id="JAANNT010000016">
    <property type="protein sequence ID" value="NUV30315.1"/>
    <property type="molecule type" value="Genomic_DNA"/>
</dbReference>
<keyword evidence="3" id="KW-1185">Reference proteome</keyword>
<dbReference type="InterPro" id="IPR041413">
    <property type="entry name" value="MLTR_LBD"/>
</dbReference>
<evidence type="ECO:0000259" key="1">
    <source>
        <dbReference type="Pfam" id="PF17765"/>
    </source>
</evidence>
<name>A0A7Y6F218_9ACTN</name>
<evidence type="ECO:0000313" key="3">
    <source>
        <dbReference type="Proteomes" id="UP000540128"/>
    </source>
</evidence>
<protein>
    <recommendedName>
        <fullName evidence="1">MmyB-like transcription regulator ligand binding domain-containing protein</fullName>
    </recommendedName>
</protein>
<evidence type="ECO:0000313" key="2">
    <source>
        <dbReference type="EMBL" id="NUV30315.1"/>
    </source>
</evidence>
<dbReference type="Proteomes" id="UP000540128">
    <property type="component" value="Unassembled WGS sequence"/>
</dbReference>
<reference evidence="2 3" key="1">
    <citation type="submission" date="2020-03" db="EMBL/GenBank/DDBJ databases">
        <title>Complete genome sequence of sixteen Streptomyces strains facilitates identification of candidate genes involved in plant growth-promotion in grain legumes and cereals.</title>
        <authorList>
            <person name="Gopalakrishnan S."/>
            <person name="Thakur V."/>
            <person name="Saxena R."/>
            <person name="Vadlamudi S."/>
            <person name="Purohit S."/>
            <person name="Kumar V."/>
            <person name="Rathore A."/>
            <person name="Chitikineni A."/>
            <person name="Varshney R.K."/>
        </authorList>
    </citation>
    <scope>NUCLEOTIDE SEQUENCE [LARGE SCALE GENOMIC DNA]</scope>
    <source>
        <strain evidence="2 3">KAI-180</strain>
    </source>
</reference>
<accession>A0A7Y6F218</accession>
<dbReference type="Pfam" id="PF17765">
    <property type="entry name" value="MLTR_LBD"/>
    <property type="match status" value="1"/>
</dbReference>
<dbReference type="AlphaFoldDB" id="A0A7Y6F218"/>
<sequence length="68" mass="7795">MEFETHWQRHTVRTKAYGIKLIDHPEAGRLALSYELTRFPQDPEVSLLVYTAAPGSREEAALRLLGKE</sequence>
<comment type="caution">
    <text evidence="2">The sequence shown here is derived from an EMBL/GenBank/DDBJ whole genome shotgun (WGS) entry which is preliminary data.</text>
</comment>
<dbReference type="RefSeq" id="WP_157877535.1">
    <property type="nucleotide sequence ID" value="NZ_JAANNT010000016.1"/>
</dbReference>
<feature type="domain" description="MmyB-like transcription regulator ligand binding" evidence="1">
    <location>
        <begin position="2"/>
        <end position="65"/>
    </location>
</feature>
<proteinExistence type="predicted"/>
<gene>
    <name evidence="2" type="ORF">G6W59_18685</name>
</gene>